<dbReference type="RefSeq" id="WP_305401046.1">
    <property type="nucleotide sequence ID" value="NZ_JAUYVT010000016.1"/>
</dbReference>
<evidence type="ECO:0000313" key="5">
    <source>
        <dbReference type="Proteomes" id="UP001177212"/>
    </source>
</evidence>
<sequence>MKMNKVALLLLSSVFVTPAAFADTPNFNYVSGGYLNADLDGDDLNGWTLDGSKLLGDNFFVSGQYKTVGDSEDGLDVDLNWLSAGVGYRTAISESTDFYGLVTYENIETEVSFSGTDLSDDENGYGLSVGVRSMLTDSIEIDGRLSYIDIADDSETAITLGARYYVNTNFSVGTSYTTIDDLDYISLTARYSF</sequence>
<dbReference type="InterPro" id="IPR027385">
    <property type="entry name" value="Beta-barrel_OMP"/>
</dbReference>
<dbReference type="Proteomes" id="UP001177212">
    <property type="component" value="Unassembled WGS sequence"/>
</dbReference>
<accession>A0ABT9FH17</accession>
<feature type="domain" description="Outer membrane protein beta-barrel" evidence="3">
    <location>
        <begin position="7"/>
        <end position="164"/>
    </location>
</feature>
<evidence type="ECO:0000313" key="4">
    <source>
        <dbReference type="EMBL" id="MDP2566078.1"/>
    </source>
</evidence>
<keyword evidence="5" id="KW-1185">Reference proteome</keyword>
<organism evidence="4 5">
    <name type="scientific">Pseudoalteromonas marina</name>
    <dbReference type="NCBI Taxonomy" id="267375"/>
    <lineage>
        <taxon>Bacteria</taxon>
        <taxon>Pseudomonadati</taxon>
        <taxon>Pseudomonadota</taxon>
        <taxon>Gammaproteobacteria</taxon>
        <taxon>Alteromonadales</taxon>
        <taxon>Pseudoalteromonadaceae</taxon>
        <taxon>Pseudoalteromonas</taxon>
    </lineage>
</organism>
<dbReference type="InterPro" id="IPR011250">
    <property type="entry name" value="OMP/PagP_B-barrel"/>
</dbReference>
<evidence type="ECO:0000259" key="3">
    <source>
        <dbReference type="Pfam" id="PF13505"/>
    </source>
</evidence>
<keyword evidence="1 2" id="KW-0732">Signal</keyword>
<evidence type="ECO:0000256" key="1">
    <source>
        <dbReference type="ARBA" id="ARBA00022729"/>
    </source>
</evidence>
<comment type="caution">
    <text evidence="4">The sequence shown here is derived from an EMBL/GenBank/DDBJ whole genome shotgun (WGS) entry which is preliminary data.</text>
</comment>
<gene>
    <name evidence="4" type="ORF">Q8W34_15635</name>
</gene>
<proteinExistence type="predicted"/>
<feature type="signal peptide" evidence="2">
    <location>
        <begin position="1"/>
        <end position="22"/>
    </location>
</feature>
<dbReference type="Gene3D" id="2.40.160.20">
    <property type="match status" value="1"/>
</dbReference>
<reference evidence="4" key="1">
    <citation type="submission" date="2023-07" db="EMBL/GenBank/DDBJ databases">
        <title>Genome content predicts the carbon catabolic preferences of heterotrophic bacteria.</title>
        <authorList>
            <person name="Gralka M."/>
        </authorList>
    </citation>
    <scope>NUCLEOTIDE SEQUENCE</scope>
    <source>
        <strain evidence="4">4G09</strain>
    </source>
</reference>
<dbReference type="EMBL" id="JAUYVT010000016">
    <property type="protein sequence ID" value="MDP2566078.1"/>
    <property type="molecule type" value="Genomic_DNA"/>
</dbReference>
<evidence type="ECO:0000256" key="2">
    <source>
        <dbReference type="SAM" id="SignalP"/>
    </source>
</evidence>
<name>A0ABT9FH17_9GAMM</name>
<feature type="chain" id="PRO_5045923923" evidence="2">
    <location>
        <begin position="23"/>
        <end position="193"/>
    </location>
</feature>
<dbReference type="SUPFAM" id="SSF56925">
    <property type="entry name" value="OMPA-like"/>
    <property type="match status" value="1"/>
</dbReference>
<protein>
    <submittedName>
        <fullName evidence="4">Porin family protein</fullName>
    </submittedName>
</protein>
<dbReference type="Pfam" id="PF13505">
    <property type="entry name" value="OMP_b-brl"/>
    <property type="match status" value="1"/>
</dbReference>